<organism evidence="3 4">
    <name type="scientific">Coprococcus hominis</name>
    <name type="common">ex Arizal et al. 2022</name>
    <dbReference type="NCBI Taxonomy" id="2881262"/>
    <lineage>
        <taxon>Bacteria</taxon>
        <taxon>Bacillati</taxon>
        <taxon>Bacillota</taxon>
        <taxon>Clostridia</taxon>
        <taxon>Lachnospirales</taxon>
        <taxon>Lachnospiraceae</taxon>
        <taxon>Coprococcus</taxon>
    </lineage>
</organism>
<keyword evidence="4" id="KW-1185">Reference proteome</keyword>
<dbReference type="Pfam" id="PF07538">
    <property type="entry name" value="ChW"/>
    <property type="match status" value="6"/>
</dbReference>
<dbReference type="Gene3D" id="2.160.20.110">
    <property type="match status" value="1"/>
</dbReference>
<dbReference type="InterPro" id="IPR041248">
    <property type="entry name" value="YDG"/>
</dbReference>
<comment type="caution">
    <text evidence="3">The sequence shown here is derived from an EMBL/GenBank/DDBJ whole genome shotgun (WGS) entry which is preliminary data.</text>
</comment>
<dbReference type="SMART" id="SM00728">
    <property type="entry name" value="ChW"/>
    <property type="match status" value="6"/>
</dbReference>
<proteinExistence type="predicted"/>
<dbReference type="Pfam" id="PF18657">
    <property type="entry name" value="YDG"/>
    <property type="match status" value="1"/>
</dbReference>
<dbReference type="InterPro" id="IPR006637">
    <property type="entry name" value="ChW"/>
</dbReference>
<dbReference type="Proteomes" id="UP001198495">
    <property type="component" value="Unassembled WGS sequence"/>
</dbReference>
<dbReference type="InterPro" id="IPR011493">
    <property type="entry name" value="GLUG"/>
</dbReference>
<name>A0ABS8FM41_9FIRM</name>
<dbReference type="EMBL" id="JAJEQT010000001">
    <property type="protein sequence ID" value="MCC2217708.1"/>
    <property type="molecule type" value="Genomic_DNA"/>
</dbReference>
<dbReference type="Pfam" id="PF07581">
    <property type="entry name" value="Glug"/>
    <property type="match status" value="1"/>
</dbReference>
<evidence type="ECO:0000259" key="2">
    <source>
        <dbReference type="Pfam" id="PF18657"/>
    </source>
</evidence>
<gene>
    <name evidence="3" type="ORF">LKD28_01490</name>
</gene>
<feature type="domain" description="YDG" evidence="2">
    <location>
        <begin position="868"/>
        <end position="946"/>
    </location>
</feature>
<evidence type="ECO:0000259" key="1">
    <source>
        <dbReference type="Pfam" id="PF07581"/>
    </source>
</evidence>
<evidence type="ECO:0000313" key="3">
    <source>
        <dbReference type="EMBL" id="MCC2217708.1"/>
    </source>
</evidence>
<accession>A0ABS8FM41</accession>
<sequence length="1426" mass="155074">MRKREGMKKRRSRILAWLLACLMVLSVIQGTGWGSLTVQAEEEVNIPTTLSVGNNDIITKGIVSETTEGDGWSYNADTNTLTLTNANLGSITYDGGDLNLQISGENTVGQIDAENSDAAYITGIENGTDKAKLYCGGFISVDALTINNIELNVEGDIDKGGSDRRTVSLENVKLYVKGHIDANIISCSGSQINTEDRVFVGGSLNCVDSEIRAGKIDFSAIKRTYTNSIVVDNSSNTTRIYGAATLCEDLTIPSTGTIMFAEGASITNLDKLTVEEDAKIFVNYKMDEYGSESYEKHTHNTEATKGGTYIDSQKHYENVACKDCPIGYVTETKVEREHTYENGFCKACDAYEPAVLNSNNAYEIGNAGQLYWFADKVNKERYKYVNAKAVLTADIVVNKNVLNDGDLTKDVDGLRDWTPIQQYGGTFDGAQHTISGIYCVSDTIDEAGIFQNTIDNAIVENIGVLDSYYCLKEGYNVGGIVGFNSGIIRNCYNEGMVSSLYNNDNYLGGICGMNGGGTITGCYNKGKVANSVWGTRAGGICGRSTNKILNCYNTGSVTGGYMVGGICGSNASSTTSGRIENCYNIGTINTIINDNDDKRNIAVIENEKAVVNNCYYLEDNYIAEEDGASGRDADDFASGEIAYRLQVGQDDPVWGQTLADEGGDPYPVLGGKTVYQNVTYSGCTVDTSLTIEYSNEEKDIKFTHALVKSEKVNADCEKDGMEAYWTCTSCQRRFSDEDGTKELNKLPVISAFGHDYKVDEEKSEDGTRATLIFTCQREGCTADKHEVTVTLTAPDSLTYAGTAKEATVTQTPKDAFDSVSVSYESVDKRRSATLVEGKPVNAGDYKATVTVGTGEDAVSASVEYTIQKKEISVYSIDASDKIYDGATKVKVSRVTLIGILEQDVVEADTTDLYGDLPDKNAGTYTEITLPELKLVGDSANNYELTQPDNPMKLNVSVSVQKAPKAPNMPGASMEVDYTKTTVGAVTLPAGWKFDDADIDKKLDVDVPVTVTAKYADEDAGNYEVESVEITLTRKACMHPTIKWIVDKEATVDAEGSRHKECTVCNTVLATETIAKLKAQTPDVTIRYTTHVQTYGWQGDENNANKWFANGKMAGTSGKAKRLEGIKIRVYWNDNLGIQYTTHCQSYGWLPWSANGEMNGTEGEAKRLEAIKIQLTGADKEKYDVYYRVHAQSYGWLAWAANGAPAGTAGLAKRLEAIQIVIVKKGESFDHAIGNIQSARGEAYIASSTANANPVVTGENNVNVEYRTHVQSFGWQGWKYNGVMSGTSGKAKRLEGINIKLTNKPYSGNIVYTTHVQSIGWQGNENNVNTWFRDGQMAGTSGRAKRLEAIRIALTGEMAEHYDVYYRVHAQTYGWLAWAKNGEAAGTAGLSKRLEGIQIVLVPKGGAAPANNYGGVVTTNKQTYIKK</sequence>
<reference evidence="3 4" key="1">
    <citation type="submission" date="2021-10" db="EMBL/GenBank/DDBJ databases">
        <title>Anaerobic single-cell dispensing facilitates the cultivation of human gut bacteria.</title>
        <authorList>
            <person name="Afrizal A."/>
        </authorList>
    </citation>
    <scope>NUCLEOTIDE SEQUENCE [LARGE SCALE GENOMIC DNA]</scope>
    <source>
        <strain evidence="3 4">CLA-AA-H212</strain>
    </source>
</reference>
<feature type="domain" description="GLUG" evidence="1">
    <location>
        <begin position="474"/>
        <end position="495"/>
    </location>
</feature>
<protein>
    <submittedName>
        <fullName evidence="3">YDG domain-containing protein</fullName>
    </submittedName>
</protein>
<evidence type="ECO:0000313" key="4">
    <source>
        <dbReference type="Proteomes" id="UP001198495"/>
    </source>
</evidence>